<accession>A0AA40KLJ2</accession>
<reference evidence="2" key="1">
    <citation type="submission" date="2021-10" db="EMBL/GenBank/DDBJ databases">
        <title>Melipona bicolor Genome sequencing and assembly.</title>
        <authorList>
            <person name="Araujo N.S."/>
            <person name="Arias M.C."/>
        </authorList>
    </citation>
    <scope>NUCLEOTIDE SEQUENCE</scope>
    <source>
        <strain evidence="2">USP_2M_L1-L4_2017</strain>
        <tissue evidence="2">Whole body</tissue>
    </source>
</reference>
<evidence type="ECO:0000313" key="2">
    <source>
        <dbReference type="EMBL" id="KAK1124824.1"/>
    </source>
</evidence>
<comment type="caution">
    <text evidence="2">The sequence shown here is derived from an EMBL/GenBank/DDBJ whole genome shotgun (WGS) entry which is preliminary data.</text>
</comment>
<dbReference type="EMBL" id="JAHYIQ010000017">
    <property type="protein sequence ID" value="KAK1124824.1"/>
    <property type="molecule type" value="Genomic_DNA"/>
</dbReference>
<feature type="region of interest" description="Disordered" evidence="1">
    <location>
        <begin position="17"/>
        <end position="38"/>
    </location>
</feature>
<evidence type="ECO:0000256" key="1">
    <source>
        <dbReference type="SAM" id="MobiDB-lite"/>
    </source>
</evidence>
<feature type="compositionally biased region" description="Basic residues" evidence="1">
    <location>
        <begin position="23"/>
        <end position="33"/>
    </location>
</feature>
<dbReference type="AlphaFoldDB" id="A0AA40KLJ2"/>
<organism evidence="2 3">
    <name type="scientific">Melipona bicolor</name>
    <dbReference type="NCBI Taxonomy" id="60889"/>
    <lineage>
        <taxon>Eukaryota</taxon>
        <taxon>Metazoa</taxon>
        <taxon>Ecdysozoa</taxon>
        <taxon>Arthropoda</taxon>
        <taxon>Hexapoda</taxon>
        <taxon>Insecta</taxon>
        <taxon>Pterygota</taxon>
        <taxon>Neoptera</taxon>
        <taxon>Endopterygota</taxon>
        <taxon>Hymenoptera</taxon>
        <taxon>Apocrita</taxon>
        <taxon>Aculeata</taxon>
        <taxon>Apoidea</taxon>
        <taxon>Anthophila</taxon>
        <taxon>Apidae</taxon>
        <taxon>Melipona</taxon>
    </lineage>
</organism>
<dbReference type="Proteomes" id="UP001177670">
    <property type="component" value="Unassembled WGS sequence"/>
</dbReference>
<keyword evidence="3" id="KW-1185">Reference proteome</keyword>
<protein>
    <submittedName>
        <fullName evidence="2">Uncharacterized protein</fullName>
    </submittedName>
</protein>
<sequence>MSMALCQQWAVGEANGQVDSRRQRYGASHRGRHAGPGSGVCRYPCRYGPITRHQP</sequence>
<evidence type="ECO:0000313" key="3">
    <source>
        <dbReference type="Proteomes" id="UP001177670"/>
    </source>
</evidence>
<proteinExistence type="predicted"/>
<name>A0AA40KLJ2_9HYME</name>
<gene>
    <name evidence="2" type="ORF">K0M31_006183</name>
</gene>